<proteinExistence type="predicted"/>
<dbReference type="RefSeq" id="WP_188803731.1">
    <property type="nucleotide sequence ID" value="NZ_BMOK01000011.1"/>
</dbReference>
<reference evidence="2" key="1">
    <citation type="journal article" date="2014" name="Int. J. Syst. Evol. Microbiol.">
        <title>Complete genome sequence of Corynebacterium casei LMG S-19264T (=DSM 44701T), isolated from a smear-ripened cheese.</title>
        <authorList>
            <consortium name="US DOE Joint Genome Institute (JGI-PGF)"/>
            <person name="Walter F."/>
            <person name="Albersmeier A."/>
            <person name="Kalinowski J."/>
            <person name="Ruckert C."/>
        </authorList>
    </citation>
    <scope>NUCLEOTIDE SEQUENCE</scope>
    <source>
        <strain evidence="2">JCM 15325</strain>
    </source>
</reference>
<gene>
    <name evidence="2" type="ORF">GCM10007968_24310</name>
</gene>
<feature type="compositionally biased region" description="Basic and acidic residues" evidence="1">
    <location>
        <begin position="74"/>
        <end position="87"/>
    </location>
</feature>
<dbReference type="InterPro" id="IPR016787">
    <property type="entry name" value="UCP021328"/>
</dbReference>
<feature type="compositionally biased region" description="Basic residues" evidence="1">
    <location>
        <begin position="88"/>
        <end position="97"/>
    </location>
</feature>
<feature type="region of interest" description="Disordered" evidence="1">
    <location>
        <begin position="62"/>
        <end position="97"/>
    </location>
</feature>
<sequence>MGHFVLKKLPRLIERSISETKAEPPEIKRINPKRLQRMIAKEEKQAGIGTKAQEVLRKAFEARKQAKRKRKKERISAYKDRQYQIRKEKSKQKHRGR</sequence>
<organism evidence="2 3">
    <name type="scientific">Sporolactobacillus putidus</name>
    <dbReference type="NCBI Taxonomy" id="492735"/>
    <lineage>
        <taxon>Bacteria</taxon>
        <taxon>Bacillati</taxon>
        <taxon>Bacillota</taxon>
        <taxon>Bacilli</taxon>
        <taxon>Bacillales</taxon>
        <taxon>Sporolactobacillaceae</taxon>
        <taxon>Sporolactobacillus</taxon>
    </lineage>
</organism>
<accession>A0A917W280</accession>
<evidence type="ECO:0000313" key="3">
    <source>
        <dbReference type="Proteomes" id="UP000654670"/>
    </source>
</evidence>
<reference evidence="2" key="2">
    <citation type="submission" date="2020-09" db="EMBL/GenBank/DDBJ databases">
        <authorList>
            <person name="Sun Q."/>
            <person name="Ohkuma M."/>
        </authorList>
    </citation>
    <scope>NUCLEOTIDE SEQUENCE</scope>
    <source>
        <strain evidence="2">JCM 15325</strain>
    </source>
</reference>
<evidence type="ECO:0008006" key="4">
    <source>
        <dbReference type="Google" id="ProtNLM"/>
    </source>
</evidence>
<protein>
    <recommendedName>
        <fullName evidence="4">DUF2992 family protein</fullName>
    </recommendedName>
</protein>
<name>A0A917W280_9BACL</name>
<dbReference type="Proteomes" id="UP000654670">
    <property type="component" value="Unassembled WGS sequence"/>
</dbReference>
<evidence type="ECO:0000256" key="1">
    <source>
        <dbReference type="SAM" id="MobiDB-lite"/>
    </source>
</evidence>
<evidence type="ECO:0000313" key="2">
    <source>
        <dbReference type="EMBL" id="GGL59448.1"/>
    </source>
</evidence>
<dbReference type="Pfam" id="PF11208">
    <property type="entry name" value="DUF2992"/>
    <property type="match status" value="1"/>
</dbReference>
<keyword evidence="3" id="KW-1185">Reference proteome</keyword>
<dbReference type="EMBL" id="BMOK01000011">
    <property type="protein sequence ID" value="GGL59448.1"/>
    <property type="molecule type" value="Genomic_DNA"/>
</dbReference>
<comment type="caution">
    <text evidence="2">The sequence shown here is derived from an EMBL/GenBank/DDBJ whole genome shotgun (WGS) entry which is preliminary data.</text>
</comment>
<dbReference type="AlphaFoldDB" id="A0A917W280"/>